<dbReference type="PROSITE" id="PS51257">
    <property type="entry name" value="PROKAR_LIPOPROTEIN"/>
    <property type="match status" value="1"/>
</dbReference>
<evidence type="ECO:0000313" key="2">
    <source>
        <dbReference type="EMBL" id="MBB3837042.1"/>
    </source>
</evidence>
<sequence>MKKTLFFVFALVGLFLVSCNREDINANSTTEDLTEVVQLSAARAAATTDTVTKQKCKGKLTEIEEADLPAAVSSYITTNYAGAEIQFAGKDAAGQIVVGLKLADGTHTGVLFNADGTFNKVLEKYGKKAKLTSVEIASLPAAITTYITSNYATYTAVKAGTNEAGDFFVVVELTSGTDEEKKASRKVVQFTAAGTFTQETTPPAHPQRGKKGKKGR</sequence>
<feature type="region of interest" description="Disordered" evidence="1">
    <location>
        <begin position="194"/>
        <end position="216"/>
    </location>
</feature>
<gene>
    <name evidence="2" type="ORF">FHS57_001036</name>
</gene>
<feature type="compositionally biased region" description="Basic residues" evidence="1">
    <location>
        <begin position="207"/>
        <end position="216"/>
    </location>
</feature>
<evidence type="ECO:0000313" key="3">
    <source>
        <dbReference type="Proteomes" id="UP000541352"/>
    </source>
</evidence>
<dbReference type="SUPFAM" id="SSF160574">
    <property type="entry name" value="BT0923-like"/>
    <property type="match status" value="1"/>
</dbReference>
<accession>A0A7W5ZJH7</accession>
<keyword evidence="3" id="KW-1185">Reference proteome</keyword>
<keyword evidence="2" id="KW-0449">Lipoprotein</keyword>
<proteinExistence type="predicted"/>
<dbReference type="Proteomes" id="UP000541352">
    <property type="component" value="Unassembled WGS sequence"/>
</dbReference>
<comment type="caution">
    <text evidence="2">The sequence shown here is derived from an EMBL/GenBank/DDBJ whole genome shotgun (WGS) entry which is preliminary data.</text>
</comment>
<protein>
    <submittedName>
        <fullName evidence="2">Putative lipoprotein NlpE involved in copper resistance</fullName>
    </submittedName>
</protein>
<dbReference type="RefSeq" id="WP_183971815.1">
    <property type="nucleotide sequence ID" value="NZ_JACIBY010000002.1"/>
</dbReference>
<dbReference type="AlphaFoldDB" id="A0A7W5ZJH7"/>
<reference evidence="2 3" key="1">
    <citation type="submission" date="2020-08" db="EMBL/GenBank/DDBJ databases">
        <title>Genomic Encyclopedia of Type Strains, Phase IV (KMG-IV): sequencing the most valuable type-strain genomes for metagenomic binning, comparative biology and taxonomic classification.</title>
        <authorList>
            <person name="Goeker M."/>
        </authorList>
    </citation>
    <scope>NUCLEOTIDE SEQUENCE [LARGE SCALE GENOMIC DNA]</scope>
    <source>
        <strain evidence="2 3">DSM 17976</strain>
    </source>
</reference>
<name>A0A7W5ZJH7_9BACT</name>
<organism evidence="2 3">
    <name type="scientific">Runella defluvii</name>
    <dbReference type="NCBI Taxonomy" id="370973"/>
    <lineage>
        <taxon>Bacteria</taxon>
        <taxon>Pseudomonadati</taxon>
        <taxon>Bacteroidota</taxon>
        <taxon>Cytophagia</taxon>
        <taxon>Cytophagales</taxon>
        <taxon>Spirosomataceae</taxon>
        <taxon>Runella</taxon>
    </lineage>
</organism>
<dbReference type="Gene3D" id="3.40.1420.30">
    <property type="match status" value="1"/>
</dbReference>
<evidence type="ECO:0000256" key="1">
    <source>
        <dbReference type="SAM" id="MobiDB-lite"/>
    </source>
</evidence>
<dbReference type="EMBL" id="JACIBY010000002">
    <property type="protein sequence ID" value="MBB3837042.1"/>
    <property type="molecule type" value="Genomic_DNA"/>
</dbReference>